<evidence type="ECO:0000256" key="8">
    <source>
        <dbReference type="ARBA" id="ARBA00023136"/>
    </source>
</evidence>
<comment type="similarity">
    <text evidence="9">Belongs to the TatA/E family.</text>
</comment>
<sequence length="67" mass="7256">MGFLCGVFNLGGSEVMLILVVALFLFGGKKLPELARGLGQGIREFKSAQDGVKEEIKKQVDTQEKAD</sequence>
<dbReference type="EMBL" id="SNYV01000011">
    <property type="protein sequence ID" value="TDQ79493.1"/>
    <property type="molecule type" value="Genomic_DNA"/>
</dbReference>
<evidence type="ECO:0000256" key="6">
    <source>
        <dbReference type="ARBA" id="ARBA00022989"/>
    </source>
</evidence>
<evidence type="ECO:0000256" key="3">
    <source>
        <dbReference type="ARBA" id="ARBA00022475"/>
    </source>
</evidence>
<dbReference type="PRINTS" id="PR01506">
    <property type="entry name" value="TATBPROTEIN"/>
</dbReference>
<reference evidence="10 11" key="1">
    <citation type="submission" date="2019-03" db="EMBL/GenBank/DDBJ databases">
        <title>Genomic Encyclopedia of Archaeal and Bacterial Type Strains, Phase II (KMG-II): from individual species to whole genera.</title>
        <authorList>
            <person name="Goeker M."/>
        </authorList>
    </citation>
    <scope>NUCLEOTIDE SEQUENCE [LARGE SCALE GENOMIC DNA]</scope>
    <source>
        <strain evidence="10 11">DSM 28353</strain>
    </source>
</reference>
<evidence type="ECO:0000256" key="7">
    <source>
        <dbReference type="ARBA" id="ARBA00023010"/>
    </source>
</evidence>
<dbReference type="GO" id="GO:0008320">
    <property type="term" value="F:protein transmembrane transporter activity"/>
    <property type="evidence" value="ECO:0007669"/>
    <property type="project" value="UniProtKB-UniRule"/>
</dbReference>
<evidence type="ECO:0000313" key="10">
    <source>
        <dbReference type="EMBL" id="TDQ79493.1"/>
    </source>
</evidence>
<evidence type="ECO:0000256" key="4">
    <source>
        <dbReference type="ARBA" id="ARBA00022692"/>
    </source>
</evidence>
<dbReference type="Gene3D" id="1.20.5.3310">
    <property type="match status" value="1"/>
</dbReference>
<dbReference type="NCBIfam" id="TIGR01411">
    <property type="entry name" value="tatAE"/>
    <property type="match status" value="1"/>
</dbReference>
<dbReference type="NCBIfam" id="NF011430">
    <property type="entry name" value="PRK14861.1"/>
    <property type="match status" value="1"/>
</dbReference>
<dbReference type="OrthoDB" id="9812812at2"/>
<dbReference type="InterPro" id="IPR003369">
    <property type="entry name" value="TatA/B/E"/>
</dbReference>
<gene>
    <name evidence="9" type="primary">tatA</name>
    <name evidence="10" type="ORF">CLV99_0932</name>
</gene>
<evidence type="ECO:0000256" key="5">
    <source>
        <dbReference type="ARBA" id="ARBA00022927"/>
    </source>
</evidence>
<dbReference type="RefSeq" id="WP_133583284.1">
    <property type="nucleotide sequence ID" value="NZ_SNYV01000011.1"/>
</dbReference>
<dbReference type="Proteomes" id="UP000295292">
    <property type="component" value="Unassembled WGS sequence"/>
</dbReference>
<dbReference type="GO" id="GO:0033281">
    <property type="term" value="C:TAT protein transport complex"/>
    <property type="evidence" value="ECO:0007669"/>
    <property type="project" value="UniProtKB-UniRule"/>
</dbReference>
<accession>A0A4R6WH49</accession>
<feature type="transmembrane region" description="Helical" evidence="9">
    <location>
        <begin position="6"/>
        <end position="26"/>
    </location>
</feature>
<dbReference type="Pfam" id="PF02416">
    <property type="entry name" value="TatA_B_E"/>
    <property type="match status" value="1"/>
</dbReference>
<comment type="subunit">
    <text evidence="9">Forms a complex with TatC.</text>
</comment>
<comment type="function">
    <text evidence="9">Part of the twin-arginine translocation (Tat) system that transports large folded proteins containing a characteristic twin-arginine motif in their signal peptide across membranes. TatA could form the protein-conducting channel of the Tat system.</text>
</comment>
<comment type="caution">
    <text evidence="10">The sequence shown here is derived from an EMBL/GenBank/DDBJ whole genome shotgun (WGS) entry which is preliminary data.</text>
</comment>
<keyword evidence="5 9" id="KW-0653">Protein transport</keyword>
<dbReference type="HAMAP" id="MF_00236">
    <property type="entry name" value="TatA_E"/>
    <property type="match status" value="1"/>
</dbReference>
<keyword evidence="4 9" id="KW-0812">Transmembrane</keyword>
<dbReference type="PANTHER" id="PTHR42982">
    <property type="entry name" value="SEC-INDEPENDENT PROTEIN TRANSLOCASE PROTEIN TATA"/>
    <property type="match status" value="1"/>
</dbReference>
<proteinExistence type="inferred from homology"/>
<dbReference type="InterPro" id="IPR006312">
    <property type="entry name" value="TatA/E"/>
</dbReference>
<keyword evidence="3 9" id="KW-1003">Cell membrane</keyword>
<keyword evidence="2 9" id="KW-0813">Transport</keyword>
<keyword evidence="11" id="KW-1185">Reference proteome</keyword>
<keyword evidence="6 9" id="KW-1133">Transmembrane helix</keyword>
<comment type="subcellular location">
    <subcellularLocation>
        <location evidence="1 9">Cell membrane</location>
        <topology evidence="1 9">Single-pass membrane protein</topology>
    </subcellularLocation>
</comment>
<evidence type="ECO:0000313" key="11">
    <source>
        <dbReference type="Proteomes" id="UP000295292"/>
    </source>
</evidence>
<evidence type="ECO:0000256" key="1">
    <source>
        <dbReference type="ARBA" id="ARBA00004162"/>
    </source>
</evidence>
<keyword evidence="8 9" id="KW-0472">Membrane</keyword>
<organism evidence="10 11">
    <name type="scientific">Sphingobacterium yanglingense</name>
    <dbReference type="NCBI Taxonomy" id="1437280"/>
    <lineage>
        <taxon>Bacteria</taxon>
        <taxon>Pseudomonadati</taxon>
        <taxon>Bacteroidota</taxon>
        <taxon>Sphingobacteriia</taxon>
        <taxon>Sphingobacteriales</taxon>
        <taxon>Sphingobacteriaceae</taxon>
        <taxon>Sphingobacterium</taxon>
    </lineage>
</organism>
<dbReference type="AlphaFoldDB" id="A0A4R6WH49"/>
<evidence type="ECO:0000256" key="2">
    <source>
        <dbReference type="ARBA" id="ARBA00022448"/>
    </source>
</evidence>
<dbReference type="PANTHER" id="PTHR42982:SF1">
    <property type="entry name" value="SEC-INDEPENDENT PROTEIN TRANSLOCASE PROTEIN TATA"/>
    <property type="match status" value="1"/>
</dbReference>
<protein>
    <recommendedName>
        <fullName evidence="9">Sec-independent protein translocase protein TatA</fullName>
    </recommendedName>
</protein>
<keyword evidence="7 9" id="KW-0811">Translocation</keyword>
<dbReference type="GO" id="GO:0043953">
    <property type="term" value="P:protein transport by the Tat complex"/>
    <property type="evidence" value="ECO:0007669"/>
    <property type="project" value="UniProtKB-UniRule"/>
</dbReference>
<name>A0A4R6WH49_9SPHI</name>
<evidence type="ECO:0000256" key="9">
    <source>
        <dbReference type="HAMAP-Rule" id="MF_00236"/>
    </source>
</evidence>